<evidence type="ECO:0000313" key="10">
    <source>
        <dbReference type="Proteomes" id="UP000679629"/>
    </source>
</evidence>
<dbReference type="PROSITE" id="PS50850">
    <property type="entry name" value="MFS"/>
    <property type="match status" value="1"/>
</dbReference>
<proteinExistence type="inferred from homology"/>
<dbReference type="SUPFAM" id="SSF103473">
    <property type="entry name" value="MFS general substrate transporter"/>
    <property type="match status" value="1"/>
</dbReference>
<evidence type="ECO:0000256" key="7">
    <source>
        <dbReference type="SAM" id="Phobius"/>
    </source>
</evidence>
<reference evidence="10" key="1">
    <citation type="submission" date="2021-05" db="EMBL/GenBank/DDBJ databases">
        <title>Direct Submission.</title>
        <authorList>
            <person name="Li K."/>
            <person name="Gao J."/>
        </authorList>
    </citation>
    <scope>NUCLEOTIDE SEQUENCE [LARGE SCALE GENOMIC DNA]</scope>
    <source>
        <strain evidence="10">MG62</strain>
    </source>
</reference>
<feature type="transmembrane region" description="Helical" evidence="7">
    <location>
        <begin position="142"/>
        <end position="164"/>
    </location>
</feature>
<feature type="domain" description="Major facilitator superfamily (MFS) profile" evidence="8">
    <location>
        <begin position="17"/>
        <end position="431"/>
    </location>
</feature>
<feature type="transmembrane region" description="Helical" evidence="7">
    <location>
        <begin position="254"/>
        <end position="271"/>
    </location>
</feature>
<evidence type="ECO:0000256" key="2">
    <source>
        <dbReference type="ARBA" id="ARBA00010992"/>
    </source>
</evidence>
<evidence type="ECO:0000256" key="6">
    <source>
        <dbReference type="ARBA" id="ARBA00023136"/>
    </source>
</evidence>
<dbReference type="InterPro" id="IPR036259">
    <property type="entry name" value="MFS_trans_sf"/>
</dbReference>
<evidence type="ECO:0000256" key="4">
    <source>
        <dbReference type="ARBA" id="ARBA00022692"/>
    </source>
</evidence>
<sequence>MTTTLDDVPVNRFHRRLVAVAMGGPFCDGYLLGIIAIALSQITPQLQLGSVWSGLLASSALIGVFVGALVFGAITDRVGRRLMYVLNLVVFVAASIPQFFVNEAWQLFVLRLIIGIAVGADYPIASALTAELVPRKLRGSALSGLVLSWWIGYGASYWIGLALMGVGDDAWRWMLASGAVPAAIFLAMRAGLPESPRWLASRGRVDEATAIVRRYIGPDVRVDELVEESRVPRRTGSGLGNIGEVFRRGYTKQVVFCSTFFLCQVATGYAIRTFQPQILTSMGVGNATTSAAVMMLIPILGVSTGLFLVNRVGRRPLLIGSFVAIFVSLFCLAVLPLHLALPIIVLFLVFHFAEAAGSALQFLYPSELFPTDLRATGVGFASAMSRIGSAGGTFCLPLLIAGVGNSGTLLIGAGITLVGLVVSLALAPETKDRPLTSTTKTEAVPVRQP</sequence>
<comment type="similarity">
    <text evidence="2">Belongs to the major facilitator superfamily. Sugar transporter (TC 2.A.1.1) family.</text>
</comment>
<dbReference type="PROSITE" id="PS00217">
    <property type="entry name" value="SUGAR_TRANSPORT_2"/>
    <property type="match status" value="1"/>
</dbReference>
<feature type="transmembrane region" description="Helical" evidence="7">
    <location>
        <begin position="291"/>
        <end position="310"/>
    </location>
</feature>
<organism evidence="9 10">
    <name type="scientific">Streptomyces koelreuteriae</name>
    <dbReference type="NCBI Taxonomy" id="2838015"/>
    <lineage>
        <taxon>Bacteria</taxon>
        <taxon>Bacillati</taxon>
        <taxon>Actinomycetota</taxon>
        <taxon>Actinomycetes</taxon>
        <taxon>Kitasatosporales</taxon>
        <taxon>Streptomycetaceae</taxon>
        <taxon>Streptomyces</taxon>
    </lineage>
</organism>
<name>A0ABX8FK83_9ACTN</name>
<feature type="transmembrane region" description="Helical" evidence="7">
    <location>
        <begin position="317"/>
        <end position="337"/>
    </location>
</feature>
<dbReference type="Gene3D" id="1.20.1250.20">
    <property type="entry name" value="MFS general substrate transporter like domains"/>
    <property type="match status" value="1"/>
</dbReference>
<feature type="transmembrane region" description="Helical" evidence="7">
    <location>
        <begin position="51"/>
        <end position="75"/>
    </location>
</feature>
<keyword evidence="5 7" id="KW-1133">Transmembrane helix</keyword>
<accession>A0ABX8FK83</accession>
<evidence type="ECO:0000259" key="8">
    <source>
        <dbReference type="PROSITE" id="PS50850"/>
    </source>
</evidence>
<evidence type="ECO:0000313" key="9">
    <source>
        <dbReference type="EMBL" id="QWB21539.1"/>
    </source>
</evidence>
<dbReference type="PANTHER" id="PTHR48020">
    <property type="entry name" value="PROTON MYO-INOSITOL COTRANSPORTER"/>
    <property type="match status" value="1"/>
</dbReference>
<evidence type="ECO:0000256" key="1">
    <source>
        <dbReference type="ARBA" id="ARBA00004651"/>
    </source>
</evidence>
<keyword evidence="10" id="KW-1185">Reference proteome</keyword>
<dbReference type="InterPro" id="IPR020846">
    <property type="entry name" value="MFS_dom"/>
</dbReference>
<dbReference type="Proteomes" id="UP000679629">
    <property type="component" value="Chromosome"/>
</dbReference>
<feature type="transmembrane region" description="Helical" evidence="7">
    <location>
        <begin position="376"/>
        <end position="400"/>
    </location>
</feature>
<dbReference type="CDD" id="cd17316">
    <property type="entry name" value="MFS_SV2_like"/>
    <property type="match status" value="1"/>
</dbReference>
<protein>
    <submittedName>
        <fullName evidence="9">MFS transporter</fullName>
    </submittedName>
</protein>
<keyword evidence="6 7" id="KW-0472">Membrane</keyword>
<evidence type="ECO:0000256" key="5">
    <source>
        <dbReference type="ARBA" id="ARBA00022989"/>
    </source>
</evidence>
<dbReference type="PANTHER" id="PTHR48020:SF12">
    <property type="entry name" value="PROTON MYO-INOSITOL COTRANSPORTER"/>
    <property type="match status" value="1"/>
</dbReference>
<evidence type="ECO:0000256" key="3">
    <source>
        <dbReference type="ARBA" id="ARBA00022448"/>
    </source>
</evidence>
<feature type="transmembrane region" description="Helical" evidence="7">
    <location>
        <begin position="107"/>
        <end position="130"/>
    </location>
</feature>
<dbReference type="InterPro" id="IPR050814">
    <property type="entry name" value="Myo-inositol_Transporter"/>
</dbReference>
<dbReference type="InterPro" id="IPR005829">
    <property type="entry name" value="Sugar_transporter_CS"/>
</dbReference>
<feature type="transmembrane region" description="Helical" evidence="7">
    <location>
        <begin position="82"/>
        <end position="101"/>
    </location>
</feature>
<feature type="transmembrane region" description="Helical" evidence="7">
    <location>
        <begin position="406"/>
        <end position="427"/>
    </location>
</feature>
<dbReference type="Pfam" id="PF00083">
    <property type="entry name" value="Sugar_tr"/>
    <property type="match status" value="1"/>
</dbReference>
<keyword evidence="3" id="KW-0813">Transport</keyword>
<comment type="subcellular location">
    <subcellularLocation>
        <location evidence="1">Cell membrane</location>
        <topology evidence="1">Multi-pass membrane protein</topology>
    </subcellularLocation>
</comment>
<gene>
    <name evidence="9" type="ORF">KJK29_02515</name>
</gene>
<feature type="transmembrane region" description="Helical" evidence="7">
    <location>
        <begin position="17"/>
        <end position="39"/>
    </location>
</feature>
<feature type="transmembrane region" description="Helical" evidence="7">
    <location>
        <begin position="343"/>
        <end position="364"/>
    </location>
</feature>
<dbReference type="InterPro" id="IPR005828">
    <property type="entry name" value="MFS_sugar_transport-like"/>
</dbReference>
<dbReference type="EMBL" id="CP075896">
    <property type="protein sequence ID" value="QWB21539.1"/>
    <property type="molecule type" value="Genomic_DNA"/>
</dbReference>
<feature type="transmembrane region" description="Helical" evidence="7">
    <location>
        <begin position="170"/>
        <end position="192"/>
    </location>
</feature>
<keyword evidence="4 7" id="KW-0812">Transmembrane</keyword>
<dbReference type="RefSeq" id="WP_215116945.1">
    <property type="nucleotide sequence ID" value="NZ_CP075896.1"/>
</dbReference>